<dbReference type="SUPFAM" id="SSF55424">
    <property type="entry name" value="FAD/NAD-linked reductases, dimerisation (C-terminal) domain"/>
    <property type="match status" value="1"/>
</dbReference>
<evidence type="ECO:0000256" key="3">
    <source>
        <dbReference type="ARBA" id="ARBA00022827"/>
    </source>
</evidence>
<proteinExistence type="inferred from homology"/>
<evidence type="ECO:0000259" key="9">
    <source>
        <dbReference type="Pfam" id="PF07992"/>
    </source>
</evidence>
<keyword evidence="6" id="KW-0520">NAD</keyword>
<evidence type="ECO:0000256" key="7">
    <source>
        <dbReference type="PIRSR" id="PIRSR000350-4"/>
    </source>
</evidence>
<evidence type="ECO:0000256" key="6">
    <source>
        <dbReference type="PIRSR" id="PIRSR000350-3"/>
    </source>
</evidence>
<evidence type="ECO:0000256" key="4">
    <source>
        <dbReference type="ARBA" id="ARBA00023002"/>
    </source>
</evidence>
<reference evidence="10" key="1">
    <citation type="journal article" date="2020" name="Stud. Mycol.">
        <title>101 Dothideomycetes genomes: a test case for predicting lifestyles and emergence of pathogens.</title>
        <authorList>
            <person name="Haridas S."/>
            <person name="Albert R."/>
            <person name="Binder M."/>
            <person name="Bloem J."/>
            <person name="Labutti K."/>
            <person name="Salamov A."/>
            <person name="Andreopoulos B."/>
            <person name="Baker S."/>
            <person name="Barry K."/>
            <person name="Bills G."/>
            <person name="Bluhm B."/>
            <person name="Cannon C."/>
            <person name="Castanera R."/>
            <person name="Culley D."/>
            <person name="Daum C."/>
            <person name="Ezra D."/>
            <person name="Gonzalez J."/>
            <person name="Henrissat B."/>
            <person name="Kuo A."/>
            <person name="Liang C."/>
            <person name="Lipzen A."/>
            <person name="Lutzoni F."/>
            <person name="Magnuson J."/>
            <person name="Mondo S."/>
            <person name="Nolan M."/>
            <person name="Ohm R."/>
            <person name="Pangilinan J."/>
            <person name="Park H.-J."/>
            <person name="Ramirez L."/>
            <person name="Alfaro M."/>
            <person name="Sun H."/>
            <person name="Tritt A."/>
            <person name="Yoshinaga Y."/>
            <person name="Zwiers L.-H."/>
            <person name="Turgeon B."/>
            <person name="Goodwin S."/>
            <person name="Spatafora J."/>
            <person name="Crous P."/>
            <person name="Grigoriev I."/>
        </authorList>
    </citation>
    <scope>NUCLEOTIDE SEQUENCE</scope>
    <source>
        <strain evidence="10">CBS 123094</strain>
    </source>
</reference>
<dbReference type="PRINTS" id="PR00411">
    <property type="entry name" value="PNDRDTASEI"/>
</dbReference>
<feature type="binding site" evidence="6">
    <location>
        <begin position="146"/>
        <end position="148"/>
    </location>
    <ligand>
        <name>FAD</name>
        <dbReference type="ChEBI" id="CHEBI:57692"/>
    </ligand>
</feature>
<feature type="domain" description="Pyridine nucleotide-disulphide oxidoreductase dimerisation" evidence="8">
    <location>
        <begin position="352"/>
        <end position="457"/>
    </location>
</feature>
<comment type="cofactor">
    <cofactor evidence="6">
        <name>FAD</name>
        <dbReference type="ChEBI" id="CHEBI:57692"/>
    </cofactor>
    <text evidence="6">Binds 1 FAD per subunit.</text>
</comment>
<feature type="binding site" evidence="6">
    <location>
        <position position="117"/>
    </location>
    <ligand>
        <name>FAD</name>
        <dbReference type="ChEBI" id="CHEBI:57692"/>
    </ligand>
</feature>
<dbReference type="InterPro" id="IPR016156">
    <property type="entry name" value="FAD/NAD-linked_Rdtase_dimer_sf"/>
</dbReference>
<keyword evidence="11" id="KW-1185">Reference proteome</keyword>
<evidence type="ECO:0000259" key="8">
    <source>
        <dbReference type="Pfam" id="PF02852"/>
    </source>
</evidence>
<keyword evidence="6" id="KW-0547">Nucleotide-binding</keyword>
<protein>
    <submittedName>
        <fullName evidence="10">FAD/NAD(P)-binding domain-containing protein</fullName>
    </submittedName>
</protein>
<dbReference type="FunFam" id="3.30.390.30:FF:000001">
    <property type="entry name" value="Dihydrolipoyl dehydrogenase"/>
    <property type="match status" value="1"/>
</dbReference>
<feature type="binding site" evidence="6">
    <location>
        <begin position="183"/>
        <end position="190"/>
    </location>
    <ligand>
        <name>NAD(+)</name>
        <dbReference type="ChEBI" id="CHEBI:57540"/>
    </ligand>
</feature>
<evidence type="ECO:0000256" key="1">
    <source>
        <dbReference type="ARBA" id="ARBA00007532"/>
    </source>
</evidence>
<keyword evidence="4" id="KW-0560">Oxidoreductase</keyword>
<dbReference type="Pfam" id="PF07992">
    <property type="entry name" value="Pyr_redox_2"/>
    <property type="match status" value="1"/>
</dbReference>
<feature type="disulfide bond" description="Redox-active" evidence="7">
    <location>
        <begin position="43"/>
        <end position="48"/>
    </location>
</feature>
<dbReference type="EMBL" id="ML977567">
    <property type="protein sequence ID" value="KAF2004501.1"/>
    <property type="molecule type" value="Genomic_DNA"/>
</dbReference>
<keyword evidence="3 6" id="KW-0274">FAD</keyword>
<comment type="similarity">
    <text evidence="1">Belongs to the class-I pyridine nucleotide-disulfide oxidoreductase family.</text>
</comment>
<feature type="binding site" evidence="6">
    <location>
        <position position="206"/>
    </location>
    <ligand>
        <name>NAD(+)</name>
        <dbReference type="ChEBI" id="CHEBI:57540"/>
    </ligand>
</feature>
<sequence length="468" mass="50274">MPTHYDTLSIGSGEAGKLICWTRSKTLGVKTAVIEYKWIGGSCPNIACLPSKNLLFSASIVYTAQKYTQSGLLKISEPVEVNMQAVRERKREMVKGLIEMHESVFTGSGSELILGLGGLVDAHTVEVSCHDGSTRILTADNIVLCTGSRALIPPIPGLAASNLLTHTELLELDVVPEHLVILGAGYIGIEFAQAMRRLGAQVTVLERGPRILKSVDEDVTFALQEILESEGVKFETMIGLEKVEGQSGTSVTLSGKKNGKPYSVTASHLLVAGGRVPNTDHAGLKEAGIELTERGHVKVNEYLQTNLPNVFAVGGCSGNSQSTHMGRDDFRIVSQYLLKPNSPPRSILSREVPSTLYTSPELAHVGLTELAAKASHTPYRLAKLPMTAFLRSRTMDATSGFAKVLISATDDTILGYTVLGPSAGEMLPVVQLAMAEGLSYQKIEDLVITHPSMNEGLGSLFEKVPPRE</sequence>
<dbReference type="InterPro" id="IPR001100">
    <property type="entry name" value="Pyr_nuc-diS_OxRdtase"/>
</dbReference>
<feature type="active site" description="Proton acceptor" evidence="5">
    <location>
        <position position="450"/>
    </location>
</feature>
<keyword evidence="2" id="KW-0285">Flavoprotein</keyword>
<dbReference type="Gene3D" id="3.30.390.30">
    <property type="match status" value="1"/>
</dbReference>
<dbReference type="Gene3D" id="3.50.50.60">
    <property type="entry name" value="FAD/NAD(P)-binding domain"/>
    <property type="match status" value="2"/>
</dbReference>
<evidence type="ECO:0000313" key="11">
    <source>
        <dbReference type="Proteomes" id="UP000799779"/>
    </source>
</evidence>
<dbReference type="InterPro" id="IPR023753">
    <property type="entry name" value="FAD/NAD-binding_dom"/>
</dbReference>
<dbReference type="AlphaFoldDB" id="A0A6A5WWI3"/>
<evidence type="ECO:0000313" key="10">
    <source>
        <dbReference type="EMBL" id="KAF2004501.1"/>
    </source>
</evidence>
<evidence type="ECO:0000256" key="5">
    <source>
        <dbReference type="PIRSR" id="PIRSR000350-2"/>
    </source>
</evidence>
<dbReference type="Proteomes" id="UP000799779">
    <property type="component" value="Unassembled WGS sequence"/>
</dbReference>
<dbReference type="PIRSF" id="PIRSF000350">
    <property type="entry name" value="Mercury_reductase_MerA"/>
    <property type="match status" value="1"/>
</dbReference>
<dbReference type="GO" id="GO:0003955">
    <property type="term" value="F:NAD(P)H dehydrogenase (quinone) activity"/>
    <property type="evidence" value="ECO:0007669"/>
    <property type="project" value="TreeGrafter"/>
</dbReference>
<dbReference type="SUPFAM" id="SSF51905">
    <property type="entry name" value="FAD/NAD(P)-binding domain"/>
    <property type="match status" value="1"/>
</dbReference>
<accession>A0A6A5WWI3</accession>
<dbReference type="PANTHER" id="PTHR43014">
    <property type="entry name" value="MERCURIC REDUCTASE"/>
    <property type="match status" value="1"/>
</dbReference>
<feature type="domain" description="FAD/NAD(P)-binding" evidence="9">
    <location>
        <begin position="10"/>
        <end position="325"/>
    </location>
</feature>
<dbReference type="PANTHER" id="PTHR43014:SF2">
    <property type="entry name" value="MERCURIC REDUCTASE"/>
    <property type="match status" value="1"/>
</dbReference>
<organism evidence="10 11">
    <name type="scientific">Amniculicola lignicola CBS 123094</name>
    <dbReference type="NCBI Taxonomy" id="1392246"/>
    <lineage>
        <taxon>Eukaryota</taxon>
        <taxon>Fungi</taxon>
        <taxon>Dikarya</taxon>
        <taxon>Ascomycota</taxon>
        <taxon>Pezizomycotina</taxon>
        <taxon>Dothideomycetes</taxon>
        <taxon>Pleosporomycetidae</taxon>
        <taxon>Pleosporales</taxon>
        <taxon>Amniculicolaceae</taxon>
        <taxon>Amniculicola</taxon>
    </lineage>
</organism>
<dbReference type="InterPro" id="IPR004099">
    <property type="entry name" value="Pyr_nucl-diS_OxRdtase_dimer"/>
</dbReference>
<dbReference type="InterPro" id="IPR036188">
    <property type="entry name" value="FAD/NAD-bd_sf"/>
</dbReference>
<feature type="binding site" evidence="6">
    <location>
        <position position="274"/>
    </location>
    <ligand>
        <name>NAD(+)</name>
        <dbReference type="ChEBI" id="CHEBI:57540"/>
    </ligand>
</feature>
<dbReference type="GO" id="GO:0005759">
    <property type="term" value="C:mitochondrial matrix"/>
    <property type="evidence" value="ECO:0007669"/>
    <property type="project" value="UniProtKB-ARBA"/>
</dbReference>
<evidence type="ECO:0000256" key="2">
    <source>
        <dbReference type="ARBA" id="ARBA00022630"/>
    </source>
</evidence>
<dbReference type="GO" id="GO:0050660">
    <property type="term" value="F:flavin adenine dinucleotide binding"/>
    <property type="evidence" value="ECO:0007669"/>
    <property type="project" value="TreeGrafter"/>
</dbReference>
<dbReference type="OrthoDB" id="361797at2759"/>
<dbReference type="Pfam" id="PF02852">
    <property type="entry name" value="Pyr_redox_dim"/>
    <property type="match status" value="1"/>
</dbReference>
<name>A0A6A5WWI3_9PLEO</name>
<gene>
    <name evidence="10" type="ORF">P154DRAFT_426503</name>
</gene>
<feature type="binding site" evidence="6">
    <location>
        <position position="52"/>
    </location>
    <ligand>
        <name>FAD</name>
        <dbReference type="ChEBI" id="CHEBI:57692"/>
    </ligand>
</feature>
<dbReference type="PRINTS" id="PR00368">
    <property type="entry name" value="FADPNR"/>
</dbReference>